<comment type="caution">
    <text evidence="1">The sequence shown here is derived from an EMBL/GenBank/DDBJ whole genome shotgun (WGS) entry which is preliminary data.</text>
</comment>
<proteinExistence type="predicted"/>
<keyword evidence="2" id="KW-1185">Reference proteome</keyword>
<dbReference type="AlphaFoldDB" id="A0AAD6X9M4"/>
<name>A0AAD6X9M4_9AGAR</name>
<protein>
    <submittedName>
        <fullName evidence="1">Uncharacterized protein</fullName>
    </submittedName>
</protein>
<dbReference type="EMBL" id="JARJCM010000024">
    <property type="protein sequence ID" value="KAJ7040011.1"/>
    <property type="molecule type" value="Genomic_DNA"/>
</dbReference>
<gene>
    <name evidence="1" type="ORF">C8F04DRAFT_1178364</name>
</gene>
<accession>A0AAD6X9M4</accession>
<evidence type="ECO:0000313" key="2">
    <source>
        <dbReference type="Proteomes" id="UP001218188"/>
    </source>
</evidence>
<organism evidence="1 2">
    <name type="scientific">Mycena alexandri</name>
    <dbReference type="NCBI Taxonomy" id="1745969"/>
    <lineage>
        <taxon>Eukaryota</taxon>
        <taxon>Fungi</taxon>
        <taxon>Dikarya</taxon>
        <taxon>Basidiomycota</taxon>
        <taxon>Agaricomycotina</taxon>
        <taxon>Agaricomycetes</taxon>
        <taxon>Agaricomycetidae</taxon>
        <taxon>Agaricales</taxon>
        <taxon>Marasmiineae</taxon>
        <taxon>Mycenaceae</taxon>
        <taxon>Mycena</taxon>
    </lineage>
</organism>
<reference evidence="1" key="1">
    <citation type="submission" date="2023-03" db="EMBL/GenBank/DDBJ databases">
        <title>Massive genome expansion in bonnet fungi (Mycena s.s.) driven by repeated elements and novel gene families across ecological guilds.</title>
        <authorList>
            <consortium name="Lawrence Berkeley National Laboratory"/>
            <person name="Harder C.B."/>
            <person name="Miyauchi S."/>
            <person name="Viragh M."/>
            <person name="Kuo A."/>
            <person name="Thoen E."/>
            <person name="Andreopoulos B."/>
            <person name="Lu D."/>
            <person name="Skrede I."/>
            <person name="Drula E."/>
            <person name="Henrissat B."/>
            <person name="Morin E."/>
            <person name="Kohler A."/>
            <person name="Barry K."/>
            <person name="LaButti K."/>
            <person name="Morin E."/>
            <person name="Salamov A."/>
            <person name="Lipzen A."/>
            <person name="Mereny Z."/>
            <person name="Hegedus B."/>
            <person name="Baldrian P."/>
            <person name="Stursova M."/>
            <person name="Weitz H."/>
            <person name="Taylor A."/>
            <person name="Grigoriev I.V."/>
            <person name="Nagy L.G."/>
            <person name="Martin F."/>
            <person name="Kauserud H."/>
        </authorList>
    </citation>
    <scope>NUCLEOTIDE SEQUENCE</scope>
    <source>
        <strain evidence="1">CBHHK200</strain>
    </source>
</reference>
<sequence>MTSRTQSLKVDRATIGTFKIKLKLDGVSSTDDGSPSTLPPQGLIVGEMHQTPLTDLETSRTRISKLEENGGGLDAFGGEVAVSSTILNLHSWDREGSLATPQPQANTVGLVPNPSTEREKAYRSKLLMPAVLDQIKKLRVKKEELSLESLIF</sequence>
<evidence type="ECO:0000313" key="1">
    <source>
        <dbReference type="EMBL" id="KAJ7040011.1"/>
    </source>
</evidence>
<dbReference type="Proteomes" id="UP001218188">
    <property type="component" value="Unassembled WGS sequence"/>
</dbReference>